<dbReference type="PANTHER" id="PTHR43652">
    <property type="entry name" value="BASIC AMINO ACID ANTIPORTER YFCC-RELATED"/>
    <property type="match status" value="1"/>
</dbReference>
<dbReference type="InterPro" id="IPR031312">
    <property type="entry name" value="Na/sul_symport_CS"/>
</dbReference>
<feature type="transmembrane region" description="Helical" evidence="7">
    <location>
        <begin position="40"/>
        <end position="62"/>
    </location>
</feature>
<evidence type="ECO:0000256" key="1">
    <source>
        <dbReference type="ARBA" id="ARBA00004141"/>
    </source>
</evidence>
<evidence type="ECO:0000256" key="4">
    <source>
        <dbReference type="ARBA" id="ARBA00022737"/>
    </source>
</evidence>
<feature type="transmembrane region" description="Helical" evidence="7">
    <location>
        <begin position="151"/>
        <end position="171"/>
    </location>
</feature>
<dbReference type="InterPro" id="IPR051679">
    <property type="entry name" value="DASS-Related_Transporters"/>
</dbReference>
<dbReference type="Pfam" id="PF03600">
    <property type="entry name" value="CitMHS"/>
    <property type="match status" value="2"/>
</dbReference>
<sequence>MAISAFMNNTPVCAMMIPIVNSWGASLGFGAQSLQMPLSFATMLGGTLTMIGSSTNLVAANAANKHDPTFSMNVFDITAIGTINALAGTAYMVLSGRKLLPQRPPKPAPPAATVTLKAGVAPAPPRGTARLWLTLALISTMMTVAAQQPKALLPMALGVLCVLVRTGCLTLKEAWSAVNGPVLLSIALSFALGEAIKKSDLAGILADKVVSIVSPYGELALLFAVYAVAITVGAVISNNAVVALMFPVVVRICEGSGISWKPALYALTLAASASFSTPVSYQTNLMVAADAGYSFSDFLRFGLPLQLVCMLATVPACRMLAK</sequence>
<keyword evidence="5 7" id="KW-1133">Transmembrane helix</keyword>
<dbReference type="InterPro" id="IPR004680">
    <property type="entry name" value="Cit_transptr-like_dom"/>
</dbReference>
<dbReference type="GO" id="GO:0055085">
    <property type="term" value="P:transmembrane transport"/>
    <property type="evidence" value="ECO:0007669"/>
    <property type="project" value="InterPro"/>
</dbReference>
<feature type="transmembrane region" description="Helical" evidence="7">
    <location>
        <begin position="178"/>
        <end position="196"/>
    </location>
</feature>
<keyword evidence="2" id="KW-0813">Transport</keyword>
<feature type="domain" description="Citrate transporter-like" evidence="8">
    <location>
        <begin position="155"/>
        <end position="313"/>
    </location>
</feature>
<dbReference type="PANTHER" id="PTHR43652:SF2">
    <property type="entry name" value="BASIC AMINO ACID ANTIPORTER YFCC-RELATED"/>
    <property type="match status" value="1"/>
</dbReference>
<evidence type="ECO:0000256" key="5">
    <source>
        <dbReference type="ARBA" id="ARBA00022989"/>
    </source>
</evidence>
<evidence type="ECO:0000256" key="3">
    <source>
        <dbReference type="ARBA" id="ARBA00022692"/>
    </source>
</evidence>
<keyword evidence="6 7" id="KW-0472">Membrane</keyword>
<proteinExistence type="predicted"/>
<dbReference type="EMBL" id="HBGU01048347">
    <property type="protein sequence ID" value="CAD9487400.1"/>
    <property type="molecule type" value="Transcribed_RNA"/>
</dbReference>
<comment type="subcellular location">
    <subcellularLocation>
        <location evidence="1">Membrane</location>
        <topology evidence="1">Multi-pass membrane protein</topology>
    </subcellularLocation>
</comment>
<reference evidence="9" key="1">
    <citation type="submission" date="2021-01" db="EMBL/GenBank/DDBJ databases">
        <authorList>
            <person name="Corre E."/>
            <person name="Pelletier E."/>
            <person name="Niang G."/>
            <person name="Scheremetjew M."/>
            <person name="Finn R."/>
            <person name="Kale V."/>
            <person name="Holt S."/>
            <person name="Cochrane G."/>
            <person name="Meng A."/>
            <person name="Brown T."/>
            <person name="Cohen L."/>
        </authorList>
    </citation>
    <scope>NUCLEOTIDE SEQUENCE</scope>
    <source>
        <strain evidence="9">UTEX LB 985</strain>
    </source>
</reference>
<evidence type="ECO:0000256" key="2">
    <source>
        <dbReference type="ARBA" id="ARBA00022448"/>
    </source>
</evidence>
<dbReference type="GO" id="GO:0005886">
    <property type="term" value="C:plasma membrane"/>
    <property type="evidence" value="ECO:0007669"/>
    <property type="project" value="TreeGrafter"/>
</dbReference>
<accession>A0A7S2MJP7</accession>
<evidence type="ECO:0000256" key="7">
    <source>
        <dbReference type="SAM" id="Phobius"/>
    </source>
</evidence>
<evidence type="ECO:0000313" key="9">
    <source>
        <dbReference type="EMBL" id="CAD9487400.1"/>
    </source>
</evidence>
<evidence type="ECO:0000259" key="8">
    <source>
        <dbReference type="Pfam" id="PF03600"/>
    </source>
</evidence>
<feature type="domain" description="Citrate transporter-like" evidence="8">
    <location>
        <begin position="2"/>
        <end position="142"/>
    </location>
</feature>
<dbReference type="AlphaFoldDB" id="A0A7S2MJP7"/>
<name>A0A7S2MJP7_9EUKA</name>
<feature type="transmembrane region" description="Helical" evidence="7">
    <location>
        <begin position="74"/>
        <end position="94"/>
    </location>
</feature>
<feature type="transmembrane region" description="Helical" evidence="7">
    <location>
        <begin position="223"/>
        <end position="250"/>
    </location>
</feature>
<organism evidence="9">
    <name type="scientific">Haptolina brevifila</name>
    <dbReference type="NCBI Taxonomy" id="156173"/>
    <lineage>
        <taxon>Eukaryota</taxon>
        <taxon>Haptista</taxon>
        <taxon>Haptophyta</taxon>
        <taxon>Prymnesiophyceae</taxon>
        <taxon>Prymnesiales</taxon>
        <taxon>Prymnesiaceae</taxon>
        <taxon>Haptolina</taxon>
    </lineage>
</organism>
<protein>
    <recommendedName>
        <fullName evidence="8">Citrate transporter-like domain-containing protein</fullName>
    </recommendedName>
</protein>
<evidence type="ECO:0000256" key="6">
    <source>
        <dbReference type="ARBA" id="ARBA00023136"/>
    </source>
</evidence>
<feature type="transmembrane region" description="Helical" evidence="7">
    <location>
        <begin position="12"/>
        <end position="34"/>
    </location>
</feature>
<keyword evidence="3 7" id="KW-0812">Transmembrane</keyword>
<gene>
    <name evidence="9" type="ORF">CBRE1094_LOCUS26342</name>
</gene>
<dbReference type="PROSITE" id="PS01271">
    <property type="entry name" value="NA_SULFATE"/>
    <property type="match status" value="1"/>
</dbReference>
<keyword evidence="4" id="KW-0677">Repeat</keyword>